<accession>A0A165EMP8</accession>
<proteinExistence type="predicted"/>
<dbReference type="EMBL" id="KV427619">
    <property type="protein sequence ID" value="KZT07383.1"/>
    <property type="molecule type" value="Genomic_DNA"/>
</dbReference>
<evidence type="ECO:0000313" key="2">
    <source>
        <dbReference type="Proteomes" id="UP000076871"/>
    </source>
</evidence>
<dbReference type="RefSeq" id="XP_040765123.1">
    <property type="nucleotide sequence ID" value="XM_040912443.1"/>
</dbReference>
<organism evidence="1 2">
    <name type="scientific">Laetiporus sulphureus 93-53</name>
    <dbReference type="NCBI Taxonomy" id="1314785"/>
    <lineage>
        <taxon>Eukaryota</taxon>
        <taxon>Fungi</taxon>
        <taxon>Dikarya</taxon>
        <taxon>Basidiomycota</taxon>
        <taxon>Agaricomycotina</taxon>
        <taxon>Agaricomycetes</taxon>
        <taxon>Polyporales</taxon>
        <taxon>Laetiporus</taxon>
    </lineage>
</organism>
<evidence type="ECO:0000313" key="1">
    <source>
        <dbReference type="EMBL" id="KZT07383.1"/>
    </source>
</evidence>
<name>A0A165EMP8_9APHY</name>
<keyword evidence="2" id="KW-1185">Reference proteome</keyword>
<gene>
    <name evidence="1" type="ORF">LAESUDRAFT_758400</name>
</gene>
<dbReference type="AlphaFoldDB" id="A0A165EMP8"/>
<dbReference type="GeneID" id="63829471"/>
<dbReference type="Proteomes" id="UP000076871">
    <property type="component" value="Unassembled WGS sequence"/>
</dbReference>
<sequence length="175" mass="19841">MDDLDEGLPQKPGLVPDCGPLMVMMDFANALDFFEPIDEAIVSFGETVFGFFGPDRDIADMNRDVPPIKFWVNLEGVYVIYVVVIDVERVLLSRLFESPDEDIYKVNIRIYNKASFSALMLPFLDVVAEVANYVLVNEGKLEFRYVSADGFELEYEMLEVEDVVVVKLTTISFGE</sequence>
<reference evidence="1 2" key="1">
    <citation type="journal article" date="2016" name="Mol. Biol. Evol.">
        <title>Comparative Genomics of Early-Diverging Mushroom-Forming Fungi Provides Insights into the Origins of Lignocellulose Decay Capabilities.</title>
        <authorList>
            <person name="Nagy L.G."/>
            <person name="Riley R."/>
            <person name="Tritt A."/>
            <person name="Adam C."/>
            <person name="Daum C."/>
            <person name="Floudas D."/>
            <person name="Sun H."/>
            <person name="Yadav J.S."/>
            <person name="Pangilinan J."/>
            <person name="Larsson K.H."/>
            <person name="Matsuura K."/>
            <person name="Barry K."/>
            <person name="Labutti K."/>
            <person name="Kuo R."/>
            <person name="Ohm R.A."/>
            <person name="Bhattacharya S.S."/>
            <person name="Shirouzu T."/>
            <person name="Yoshinaga Y."/>
            <person name="Martin F.M."/>
            <person name="Grigoriev I.V."/>
            <person name="Hibbett D.S."/>
        </authorList>
    </citation>
    <scope>NUCLEOTIDE SEQUENCE [LARGE SCALE GENOMIC DNA]</scope>
    <source>
        <strain evidence="1 2">93-53</strain>
    </source>
</reference>
<protein>
    <submittedName>
        <fullName evidence="1">Uncharacterized protein</fullName>
    </submittedName>
</protein>
<dbReference type="InParanoid" id="A0A165EMP8"/>